<organism evidence="1 2">
    <name type="scientific">Dermacentor silvarum</name>
    <name type="common">Tick</name>
    <dbReference type="NCBI Taxonomy" id="543639"/>
    <lineage>
        <taxon>Eukaryota</taxon>
        <taxon>Metazoa</taxon>
        <taxon>Ecdysozoa</taxon>
        <taxon>Arthropoda</taxon>
        <taxon>Chelicerata</taxon>
        <taxon>Arachnida</taxon>
        <taxon>Acari</taxon>
        <taxon>Parasitiformes</taxon>
        <taxon>Ixodida</taxon>
        <taxon>Ixodoidea</taxon>
        <taxon>Ixodidae</taxon>
        <taxon>Rhipicephalinae</taxon>
        <taxon>Dermacentor</taxon>
    </lineage>
</organism>
<dbReference type="Proteomes" id="UP000821865">
    <property type="component" value="Chromosome 9"/>
</dbReference>
<proteinExistence type="predicted"/>
<comment type="caution">
    <text evidence="1">The sequence shown here is derived from an EMBL/GenBank/DDBJ whole genome shotgun (WGS) entry which is preliminary data.</text>
</comment>
<evidence type="ECO:0000313" key="1">
    <source>
        <dbReference type="EMBL" id="KAH7932859.1"/>
    </source>
</evidence>
<reference evidence="1" key="1">
    <citation type="submission" date="2020-05" db="EMBL/GenBank/DDBJ databases">
        <title>Large-scale comparative analyses of tick genomes elucidate their genetic diversity and vector capacities.</title>
        <authorList>
            <person name="Jia N."/>
            <person name="Wang J."/>
            <person name="Shi W."/>
            <person name="Du L."/>
            <person name="Sun Y."/>
            <person name="Zhan W."/>
            <person name="Jiang J."/>
            <person name="Wang Q."/>
            <person name="Zhang B."/>
            <person name="Ji P."/>
            <person name="Sakyi L.B."/>
            <person name="Cui X."/>
            <person name="Yuan T."/>
            <person name="Jiang B."/>
            <person name="Yang W."/>
            <person name="Lam T.T.-Y."/>
            <person name="Chang Q."/>
            <person name="Ding S."/>
            <person name="Wang X."/>
            <person name="Zhu J."/>
            <person name="Ruan X."/>
            <person name="Zhao L."/>
            <person name="Wei J."/>
            <person name="Que T."/>
            <person name="Du C."/>
            <person name="Cheng J."/>
            <person name="Dai P."/>
            <person name="Han X."/>
            <person name="Huang E."/>
            <person name="Gao Y."/>
            <person name="Liu J."/>
            <person name="Shao H."/>
            <person name="Ye R."/>
            <person name="Li L."/>
            <person name="Wei W."/>
            <person name="Wang X."/>
            <person name="Wang C."/>
            <person name="Yang T."/>
            <person name="Huo Q."/>
            <person name="Li W."/>
            <person name="Guo W."/>
            <person name="Chen H."/>
            <person name="Zhou L."/>
            <person name="Ni X."/>
            <person name="Tian J."/>
            <person name="Zhou Y."/>
            <person name="Sheng Y."/>
            <person name="Liu T."/>
            <person name="Pan Y."/>
            <person name="Xia L."/>
            <person name="Li J."/>
            <person name="Zhao F."/>
            <person name="Cao W."/>
        </authorList>
    </citation>
    <scope>NUCLEOTIDE SEQUENCE</scope>
    <source>
        <strain evidence="1">Dsil-2018</strain>
    </source>
</reference>
<accession>A0ACB8C1J6</accession>
<keyword evidence="2" id="KW-1185">Reference proteome</keyword>
<protein>
    <submittedName>
        <fullName evidence="1">Uncharacterized protein</fullName>
    </submittedName>
</protein>
<sequence length="875" mass="97074">MVKDYLGPRHSVCRDDTYNVDVGETLASTFSEYRQVDAYVEDLVRDLNGTHDSESINGLVMAILKLDSELEKIRRDAGKNPRFVYGSLDQMRALTADGVNWKRAVKRGLPEWLRNETTAGSRRLQVREAGIIVRLVDRLRPEPLELVGLHALVVLLSQNTSHRCRNESSLASQIMKYKVSMQQSVGAFSSSDRMLWCLEQTATYFSAVYADWVAAKFQDKADAETLKAMFDHVVTTLSRDNRVNAGVVIRTHRLKRARLVLLGGDGAMPNVKVPVHVDDRFLPNVARMIASRVGRVDDAALQTSLLQLKGHFGFQGGDFAVATAFVHRTTLYSPFAREDTRYATLAVRILRALFESESDYDPAWSAHYVNHCFAASVASTVGRSPVAAEQDGGSGVKPFMGSRWAVQLAWRMHRSSSSPLRESGAAQNSSGSSSSKFARLFFRLACFARCGKGTVVHNGRIQVIGRFSHEASLKHLDPEPAKRSLVLRYSIWYAKCCRILGCLYISNLNDETLKTNRATWKSPYTLYSAALLTMVAICEGSNIVHKSSCQGDLKCKFTDSIGVVVYALAGVQVLMNIVCLVRGSARILQLLRDAVAFERSSAFKPDTRSAIQDRSWFKITLRLSVLLGLVASFSLLGAVQHKNFQFESPTLAPRPQGPGRLQLGDVHTLRVNHVTAFEECQATWASRMALRDAAAKIEAVRVNVCKIRALKNAVNDVWGPAIVTSSACLVGMLCTTLYRSFYIRVVHEDAWLRFTYTVYSALCFVDMVLVSSDLGSEVENLKEATKPMSLLDATDAYSLQVSYLHDIIEPDSMCLSAGRFFRIDRTLLVTMAGSIITFTVGRTTGVGFAESKRAEFLRSSRRGGEGCNPPWPWTA</sequence>
<name>A0ACB8C1J6_DERSI</name>
<gene>
    <name evidence="1" type="ORF">HPB49_003890</name>
</gene>
<dbReference type="EMBL" id="CM023478">
    <property type="protein sequence ID" value="KAH7932859.1"/>
    <property type="molecule type" value="Genomic_DNA"/>
</dbReference>
<evidence type="ECO:0000313" key="2">
    <source>
        <dbReference type="Proteomes" id="UP000821865"/>
    </source>
</evidence>